<proteinExistence type="predicted"/>
<reference evidence="1" key="1">
    <citation type="submission" date="2024-06" db="EMBL/GenBank/DDBJ databases">
        <authorList>
            <person name="Gannavaram S."/>
            <person name="Nemani S."/>
            <person name="Datta M."/>
            <person name="Picchiottino A."/>
            <person name="Mereddy A."/>
            <person name="Gannavaram N."/>
            <person name="Honeycutt C."/>
            <person name="Tran D."/>
            <person name="Choi K."/>
            <person name="Srinivasan K."/>
            <person name="Johnson A."/>
        </authorList>
    </citation>
    <scope>NUCLEOTIDE SEQUENCE</scope>
</reference>
<organism evidence="1">
    <name type="scientific">Pantoea phage Survivor</name>
    <dbReference type="NCBI Taxonomy" id="3232176"/>
    <lineage>
        <taxon>Viruses</taxon>
        <taxon>Duplodnaviria</taxon>
        <taxon>Heunggongvirae</taxon>
        <taxon>Uroviricota</taxon>
        <taxon>Caudoviricetes</taxon>
    </lineage>
</organism>
<evidence type="ECO:0000313" key="1">
    <source>
        <dbReference type="EMBL" id="XCN28135.1"/>
    </source>
</evidence>
<dbReference type="EMBL" id="PP885733">
    <property type="protein sequence ID" value="XCN28135.1"/>
    <property type="molecule type" value="Genomic_DNA"/>
</dbReference>
<protein>
    <recommendedName>
        <fullName evidence="2">DUF4304 domain-containing protein</fullName>
    </recommendedName>
</protein>
<name>A0AAU8L0D8_9CAUD</name>
<sequence>MSQLQELQENLLGTVIQQLVPDLAKCISLQKEDRVQINTVVGIFTYVPFSQIHASYRLEFDGHRVYSTRGLGKKPTLGNVDNYTDWAEKEILRDLTLGEYNEELRKVVNNIYPAKAGPEKVEVNYEDLQNLISLATAMAPGILPKYVDNLRTQAKGCMRSKLQHLIDMPGHAEDKIGHAKRLTNLMEKFQ</sequence>
<accession>A0AAU8L0D8</accession>
<evidence type="ECO:0008006" key="2">
    <source>
        <dbReference type="Google" id="ProtNLM"/>
    </source>
</evidence>